<dbReference type="OrthoDB" id="7553104at2759"/>
<evidence type="ECO:0000313" key="1">
    <source>
        <dbReference type="Proteomes" id="UP000504618"/>
    </source>
</evidence>
<dbReference type="RefSeq" id="XP_024886894.1">
    <property type="nucleotide sequence ID" value="XM_025031126.1"/>
</dbReference>
<protein>
    <submittedName>
        <fullName evidence="2">Uncharacterized protein LOC112464255</fullName>
    </submittedName>
</protein>
<gene>
    <name evidence="2" type="primary">LOC112464255</name>
</gene>
<organism evidence="1 2">
    <name type="scientific">Temnothorax curvispinosus</name>
    <dbReference type="NCBI Taxonomy" id="300111"/>
    <lineage>
        <taxon>Eukaryota</taxon>
        <taxon>Metazoa</taxon>
        <taxon>Ecdysozoa</taxon>
        <taxon>Arthropoda</taxon>
        <taxon>Hexapoda</taxon>
        <taxon>Insecta</taxon>
        <taxon>Pterygota</taxon>
        <taxon>Neoptera</taxon>
        <taxon>Endopterygota</taxon>
        <taxon>Hymenoptera</taxon>
        <taxon>Apocrita</taxon>
        <taxon>Aculeata</taxon>
        <taxon>Formicoidea</taxon>
        <taxon>Formicidae</taxon>
        <taxon>Myrmicinae</taxon>
        <taxon>Temnothorax</taxon>
    </lineage>
</organism>
<dbReference type="AlphaFoldDB" id="A0A6J1QW69"/>
<evidence type="ECO:0000313" key="2">
    <source>
        <dbReference type="RefSeq" id="XP_024886894.1"/>
    </source>
</evidence>
<dbReference type="Proteomes" id="UP000504618">
    <property type="component" value="Unplaced"/>
</dbReference>
<sequence length="156" mass="17660">MWEKIVSLAPGLNKNLKFIMADYENAAISAMSEQFPMVTIHGCWFHYSQALVRKWRRLGLADAPSELLSMAKTMALAPSDLFEESLNVMQRISSTLTNEYPAIADFMQYVKNTWLPIASKVSVYGCPNRTNNLVESFYGSISKQLGPTSPNLWRFL</sequence>
<keyword evidence="1" id="KW-1185">Reference proteome</keyword>
<feature type="non-terminal residue" evidence="2">
    <location>
        <position position="156"/>
    </location>
</feature>
<name>A0A6J1QW69_9HYME</name>
<reference evidence="2" key="1">
    <citation type="submission" date="2025-08" db="UniProtKB">
        <authorList>
            <consortium name="RefSeq"/>
        </authorList>
    </citation>
    <scope>IDENTIFICATION</scope>
    <source>
        <tissue evidence="2">Whole body</tissue>
    </source>
</reference>
<accession>A0A6J1QW69</accession>
<proteinExistence type="predicted"/>
<dbReference type="GeneID" id="112464255"/>